<dbReference type="Pfam" id="PF13676">
    <property type="entry name" value="TIR_2"/>
    <property type="match status" value="1"/>
</dbReference>
<feature type="domain" description="TIR" evidence="1">
    <location>
        <begin position="117"/>
        <end position="199"/>
    </location>
</feature>
<dbReference type="OrthoDB" id="4772211at2"/>
<reference evidence="2 3" key="1">
    <citation type="submission" date="2016-10" db="EMBL/GenBank/DDBJ databases">
        <authorList>
            <person name="de Groot N.N."/>
        </authorList>
    </citation>
    <scope>NUCLEOTIDE SEQUENCE [LARGE SCALE GENOMIC DNA]</scope>
    <source>
        <strain evidence="2 3">S3b</strain>
    </source>
</reference>
<gene>
    <name evidence="2" type="ORF">SAMN04487759_10153</name>
</gene>
<evidence type="ECO:0000313" key="2">
    <source>
        <dbReference type="EMBL" id="SDV99265.1"/>
    </source>
</evidence>
<dbReference type="GO" id="GO:0007165">
    <property type="term" value="P:signal transduction"/>
    <property type="evidence" value="ECO:0007669"/>
    <property type="project" value="InterPro"/>
</dbReference>
<accession>A0A1H2PWP5</accession>
<organism evidence="2 3">
    <name type="scientific">Kandleria vitulina</name>
    <dbReference type="NCBI Taxonomy" id="1630"/>
    <lineage>
        <taxon>Bacteria</taxon>
        <taxon>Bacillati</taxon>
        <taxon>Bacillota</taxon>
        <taxon>Erysipelotrichia</taxon>
        <taxon>Erysipelotrichales</taxon>
        <taxon>Coprobacillaceae</taxon>
        <taxon>Kandleria</taxon>
    </lineage>
</organism>
<dbReference type="InterPro" id="IPR000157">
    <property type="entry name" value="TIR_dom"/>
</dbReference>
<dbReference type="Gene3D" id="3.40.50.10140">
    <property type="entry name" value="Toll/interleukin-1 receptor homology (TIR) domain"/>
    <property type="match status" value="1"/>
</dbReference>
<name>A0A1H2PWP5_9FIRM</name>
<proteinExistence type="predicted"/>
<evidence type="ECO:0000259" key="1">
    <source>
        <dbReference type="Pfam" id="PF13676"/>
    </source>
</evidence>
<dbReference type="InterPro" id="IPR035897">
    <property type="entry name" value="Toll_tir_struct_dom_sf"/>
</dbReference>
<protein>
    <submittedName>
        <fullName evidence="2">TIR domain-containing protein</fullName>
    </submittedName>
</protein>
<dbReference type="SUPFAM" id="SSF52200">
    <property type="entry name" value="Toll/Interleukin receptor TIR domain"/>
    <property type="match status" value="1"/>
</dbReference>
<dbReference type="EMBL" id="FNNF01000001">
    <property type="protein sequence ID" value="SDV99265.1"/>
    <property type="molecule type" value="Genomic_DNA"/>
</dbReference>
<evidence type="ECO:0000313" key="3">
    <source>
        <dbReference type="Proteomes" id="UP000182429"/>
    </source>
</evidence>
<dbReference type="AlphaFoldDB" id="A0A1H2PWP5"/>
<sequence>MVDPYNKLRMEYNSIYSVINSYTSGAITCYLDGLKEAIDSYKKEDILYYLEKINKWYGDNISAIQSNDYVLDSEQREHADNKLFLEEIYKEIKEYDFGLIANKSACGGIKRNGIKKIFLSHRSTNKKYADALERFIVGLGVKNDQLIYTSHPLHKIPLGKKIYDYLRENINDQIFMIILWSNEYLDSPACLSEMGAAWVTQTDYIGIYCPEFSFENPKYHEVPIDTTKMGAVLNGDANCKASMIEFKNKIQAFFNLEDDEQKSAYLIDQFINDIK</sequence>
<dbReference type="RefSeq" id="WP_074685133.1">
    <property type="nucleotide sequence ID" value="NZ_FNNF01000001.1"/>
</dbReference>
<dbReference type="Proteomes" id="UP000182429">
    <property type="component" value="Unassembled WGS sequence"/>
</dbReference>